<dbReference type="HAMAP" id="MF_00090">
    <property type="entry name" value="PIMT"/>
    <property type="match status" value="1"/>
</dbReference>
<gene>
    <name evidence="7" type="primary">pcm</name>
    <name evidence="8" type="ORF">GCM10023165_27760</name>
</gene>
<protein>
    <recommendedName>
        <fullName evidence="7">Protein-L-isoaspartate O-methyltransferase</fullName>
        <ecNumber evidence="7">2.1.1.77</ecNumber>
    </recommendedName>
    <alternativeName>
        <fullName evidence="7">L-isoaspartyl protein carboxyl methyltransferase</fullName>
    </alternativeName>
    <alternativeName>
        <fullName evidence="7">Protein L-isoaspartyl methyltransferase</fullName>
    </alternativeName>
    <alternativeName>
        <fullName evidence="7">Protein-beta-aspartate methyltransferase</fullName>
        <shortName evidence="7">PIMT</shortName>
    </alternativeName>
</protein>
<dbReference type="InterPro" id="IPR029063">
    <property type="entry name" value="SAM-dependent_MTases_sf"/>
</dbReference>
<comment type="similarity">
    <text evidence="2 7">Belongs to the methyltransferase superfamily. L-isoaspartyl/D-aspartyl protein methyltransferase family.</text>
</comment>
<evidence type="ECO:0000256" key="1">
    <source>
        <dbReference type="ARBA" id="ARBA00004496"/>
    </source>
</evidence>
<comment type="subcellular location">
    <subcellularLocation>
        <location evidence="1 7">Cytoplasm</location>
    </subcellularLocation>
</comment>
<evidence type="ECO:0000313" key="8">
    <source>
        <dbReference type="EMBL" id="GAA4344518.1"/>
    </source>
</evidence>
<dbReference type="NCBIfam" id="TIGR00080">
    <property type="entry name" value="pimt"/>
    <property type="match status" value="1"/>
</dbReference>
<keyword evidence="4 7" id="KW-0489">Methyltransferase</keyword>
<reference evidence="9" key="1">
    <citation type="journal article" date="2019" name="Int. J. Syst. Evol. Microbiol.">
        <title>The Global Catalogue of Microorganisms (GCM) 10K type strain sequencing project: providing services to taxonomists for standard genome sequencing and annotation.</title>
        <authorList>
            <consortium name="The Broad Institute Genomics Platform"/>
            <consortium name="The Broad Institute Genome Sequencing Center for Infectious Disease"/>
            <person name="Wu L."/>
            <person name="Ma J."/>
        </authorList>
    </citation>
    <scope>NUCLEOTIDE SEQUENCE [LARGE SCALE GENOMIC DNA]</scope>
    <source>
        <strain evidence="9">JCM 17804</strain>
    </source>
</reference>
<keyword evidence="5 7" id="KW-0808">Transferase</keyword>
<dbReference type="InterPro" id="IPR000682">
    <property type="entry name" value="PCMT"/>
</dbReference>
<comment type="catalytic activity">
    <reaction evidence="7">
        <text>[protein]-L-isoaspartate + S-adenosyl-L-methionine = [protein]-L-isoaspartate alpha-methyl ester + S-adenosyl-L-homocysteine</text>
        <dbReference type="Rhea" id="RHEA:12705"/>
        <dbReference type="Rhea" id="RHEA-COMP:12143"/>
        <dbReference type="Rhea" id="RHEA-COMP:12144"/>
        <dbReference type="ChEBI" id="CHEBI:57856"/>
        <dbReference type="ChEBI" id="CHEBI:59789"/>
        <dbReference type="ChEBI" id="CHEBI:90596"/>
        <dbReference type="ChEBI" id="CHEBI:90598"/>
        <dbReference type="EC" id="2.1.1.77"/>
    </reaction>
</comment>
<dbReference type="CDD" id="cd02440">
    <property type="entry name" value="AdoMet_MTases"/>
    <property type="match status" value="1"/>
</dbReference>
<dbReference type="NCBIfam" id="NF001453">
    <property type="entry name" value="PRK00312.1"/>
    <property type="match status" value="1"/>
</dbReference>
<dbReference type="EMBL" id="BAABGJ010000027">
    <property type="protein sequence ID" value="GAA4344518.1"/>
    <property type="molecule type" value="Genomic_DNA"/>
</dbReference>
<evidence type="ECO:0000256" key="6">
    <source>
        <dbReference type="ARBA" id="ARBA00022691"/>
    </source>
</evidence>
<dbReference type="Gene3D" id="3.40.50.150">
    <property type="entry name" value="Vaccinia Virus protein VP39"/>
    <property type="match status" value="1"/>
</dbReference>
<dbReference type="Pfam" id="PF01135">
    <property type="entry name" value="PCMT"/>
    <property type="match status" value="1"/>
</dbReference>
<feature type="active site" evidence="7">
    <location>
        <position position="73"/>
    </location>
</feature>
<dbReference type="EC" id="2.1.1.77" evidence="7"/>
<evidence type="ECO:0000313" key="9">
    <source>
        <dbReference type="Proteomes" id="UP001500975"/>
    </source>
</evidence>
<evidence type="ECO:0000256" key="7">
    <source>
        <dbReference type="HAMAP-Rule" id="MF_00090"/>
    </source>
</evidence>
<dbReference type="SUPFAM" id="SSF53335">
    <property type="entry name" value="S-adenosyl-L-methionine-dependent methyltransferases"/>
    <property type="match status" value="1"/>
</dbReference>
<name>A0ABP8HUE7_9BURK</name>
<evidence type="ECO:0000256" key="4">
    <source>
        <dbReference type="ARBA" id="ARBA00022603"/>
    </source>
</evidence>
<dbReference type="Proteomes" id="UP001500975">
    <property type="component" value="Unassembled WGS sequence"/>
</dbReference>
<dbReference type="PANTHER" id="PTHR11579:SF0">
    <property type="entry name" value="PROTEIN-L-ISOASPARTATE(D-ASPARTATE) O-METHYLTRANSFERASE"/>
    <property type="match status" value="1"/>
</dbReference>
<evidence type="ECO:0000256" key="3">
    <source>
        <dbReference type="ARBA" id="ARBA00022490"/>
    </source>
</evidence>
<comment type="caution">
    <text evidence="8">The sequence shown here is derived from an EMBL/GenBank/DDBJ whole genome shotgun (WGS) entry which is preliminary data.</text>
</comment>
<evidence type="ECO:0000256" key="2">
    <source>
        <dbReference type="ARBA" id="ARBA00005369"/>
    </source>
</evidence>
<proteinExistence type="inferred from homology"/>
<dbReference type="RefSeq" id="WP_345538558.1">
    <property type="nucleotide sequence ID" value="NZ_BAABGJ010000027.1"/>
</dbReference>
<keyword evidence="3 7" id="KW-0963">Cytoplasm</keyword>
<organism evidence="8 9">
    <name type="scientific">Variovorax defluvii</name>
    <dbReference type="NCBI Taxonomy" id="913761"/>
    <lineage>
        <taxon>Bacteria</taxon>
        <taxon>Pseudomonadati</taxon>
        <taxon>Pseudomonadota</taxon>
        <taxon>Betaproteobacteria</taxon>
        <taxon>Burkholderiales</taxon>
        <taxon>Comamonadaceae</taxon>
        <taxon>Variovorax</taxon>
    </lineage>
</organism>
<evidence type="ECO:0000256" key="5">
    <source>
        <dbReference type="ARBA" id="ARBA00022679"/>
    </source>
</evidence>
<accession>A0ABP8HUE7</accession>
<dbReference type="PANTHER" id="PTHR11579">
    <property type="entry name" value="PROTEIN-L-ISOASPARTATE O-METHYLTRANSFERASE"/>
    <property type="match status" value="1"/>
</dbReference>
<keyword evidence="6 7" id="KW-0949">S-adenosyl-L-methionine</keyword>
<sequence>MSDPDFTTLHQRMIAEIAAKTIFSTMHLGKAALNPRVMEALSKVPRHAFVPIELRPYAYVDTPLPIGYGKTISQPFIVAVMTDLLDVRPTDTVLEIGTGLGYQSAILSELAKQVYSIELIEELARQARQRLARQGHANVEVRIGNGCQGWPEHAPFDRVIVTAAPELIPPALIYQLKPGGRMVIPAGLPESQQLLLVQKDEEGTVSTREIFQVLFSLLEEGEPD</sequence>
<comment type="function">
    <text evidence="7">Catalyzes the methyl esterification of L-isoaspartyl residues in peptides and proteins that result from spontaneous decomposition of normal L-aspartyl and L-asparaginyl residues. It plays a role in the repair and/or degradation of damaged proteins.</text>
</comment>
<keyword evidence="9" id="KW-1185">Reference proteome</keyword>